<dbReference type="HOGENOM" id="CLU_1270937_0_0_11"/>
<dbReference type="eggNOG" id="ENOG503222Y">
    <property type="taxonomic scope" value="Bacteria"/>
</dbReference>
<organism evidence="1 2">
    <name type="scientific">Amycolatopsis mediterranei (strain U-32)</name>
    <dbReference type="NCBI Taxonomy" id="749927"/>
    <lineage>
        <taxon>Bacteria</taxon>
        <taxon>Bacillati</taxon>
        <taxon>Actinomycetota</taxon>
        <taxon>Actinomycetes</taxon>
        <taxon>Pseudonocardiales</taxon>
        <taxon>Pseudonocardiaceae</taxon>
        <taxon>Amycolatopsis</taxon>
    </lineage>
</organism>
<name>A0A0H3D7E6_AMYMU</name>
<sequence length="252" mass="26969">MIDLPPDRPMPDHLQNAVWDRVVSELPGRHRRKLGTPLTVAAAVGVLAVGATVLFGPVHEPSPGSIAAPAGTGSESRAQSKPVLDAGKMKQVRDCVNATVAYGYAVPDRDSWRPAAEIDRDTRHGFLVIRNDTSAAVCVIDDGVAVGMMGADVDGMTGKRYGYAKLTPERPFNCFTGVTGLDEPTFEFGIVTNDVTAVSLVGPDNSVHPATMRDGTFAAKINRDARDHGSYRARMTMKNGHVLEAPLILKPR</sequence>
<proteinExistence type="predicted"/>
<evidence type="ECO:0000313" key="1">
    <source>
        <dbReference type="EMBL" id="ADJ45444.1"/>
    </source>
</evidence>
<dbReference type="Proteomes" id="UP000000328">
    <property type="component" value="Chromosome"/>
</dbReference>
<dbReference type="PATRIC" id="fig|749927.5.peg.3785"/>
<protein>
    <submittedName>
        <fullName evidence="1">Uncharacterized protein</fullName>
    </submittedName>
</protein>
<accession>A0A0H3D7E6</accession>
<gene>
    <name evidence="1" type="ordered locus">AMED_3661</name>
</gene>
<dbReference type="EMBL" id="CP002000">
    <property type="protein sequence ID" value="ADJ45444.1"/>
    <property type="molecule type" value="Genomic_DNA"/>
</dbReference>
<dbReference type="RefSeq" id="WP_013225516.1">
    <property type="nucleotide sequence ID" value="NC_014318.1"/>
</dbReference>
<dbReference type="AlphaFoldDB" id="A0A0H3D7E6"/>
<reference evidence="1 2" key="1">
    <citation type="journal article" date="2010" name="Cell Res.">
        <title>Complete genome sequence of the rifamycin SV-producing Amycolatopsis mediterranei U32 revealed its genetic characteristics in phylogeny and metabolism.</title>
        <authorList>
            <person name="Zhao W."/>
            <person name="Zhong Y."/>
            <person name="Yuan H."/>
            <person name="Wang J."/>
            <person name="Zheng H."/>
            <person name="Wang Y."/>
            <person name="Cen X."/>
            <person name="Xu F."/>
            <person name="Bai J."/>
            <person name="Han X."/>
            <person name="Lu G."/>
            <person name="Zhu Y."/>
            <person name="Shao Z."/>
            <person name="Yan H."/>
            <person name="Li C."/>
            <person name="Peng N."/>
            <person name="Zhang Z."/>
            <person name="Zhang Y."/>
            <person name="Lin W."/>
            <person name="Fan Y."/>
            <person name="Qin Z."/>
            <person name="Hu Y."/>
            <person name="Zhu B."/>
            <person name="Wang S."/>
            <person name="Ding X."/>
            <person name="Zhao G.P."/>
        </authorList>
    </citation>
    <scope>NUCLEOTIDE SEQUENCE [LARGE SCALE GENOMIC DNA]</scope>
    <source>
        <strain evidence="2">U-32</strain>
    </source>
</reference>
<evidence type="ECO:0000313" key="2">
    <source>
        <dbReference type="Proteomes" id="UP000000328"/>
    </source>
</evidence>
<dbReference type="KEGG" id="amd:AMED_3661"/>
<dbReference type="OrthoDB" id="3628980at2"/>
<dbReference type="GeneID" id="92871412"/>